<dbReference type="Proteomes" id="UP000294508">
    <property type="component" value="Unassembled WGS sequence"/>
</dbReference>
<dbReference type="Pfam" id="PF01478">
    <property type="entry name" value="Peptidase_A24"/>
    <property type="match status" value="1"/>
</dbReference>
<dbReference type="GO" id="GO:0032259">
    <property type="term" value="P:methylation"/>
    <property type="evidence" value="ECO:0007669"/>
    <property type="project" value="UniProtKB-KW"/>
</dbReference>
<feature type="transmembrane region" description="Helical" evidence="2">
    <location>
        <begin position="193"/>
        <end position="211"/>
    </location>
</feature>
<dbReference type="GO" id="GO:0008168">
    <property type="term" value="F:methyltransferase activity"/>
    <property type="evidence" value="ECO:0007669"/>
    <property type="project" value="UniProtKB-KW"/>
</dbReference>
<feature type="transmembrane region" description="Helical" evidence="2">
    <location>
        <begin position="90"/>
        <end position="110"/>
    </location>
</feature>
<keyword evidence="4" id="KW-0808">Transferase</keyword>
<feature type="transmembrane region" description="Helical" evidence="2">
    <location>
        <begin position="62"/>
        <end position="84"/>
    </location>
</feature>
<name>A0A4V2S0W2_9ACTN</name>
<dbReference type="InterPro" id="IPR050882">
    <property type="entry name" value="Prepilin_peptidase/N-MTase"/>
</dbReference>
<dbReference type="EMBL" id="SLWN01000002">
    <property type="protein sequence ID" value="TCO34230.1"/>
    <property type="molecule type" value="Genomic_DNA"/>
</dbReference>
<keyword evidence="2" id="KW-1133">Transmembrane helix</keyword>
<dbReference type="PANTHER" id="PTHR30487:SF0">
    <property type="entry name" value="PREPILIN LEADER PEPTIDASE_N-METHYLTRANSFERASE-RELATED"/>
    <property type="match status" value="1"/>
</dbReference>
<dbReference type="Gene3D" id="1.20.120.1220">
    <property type="match status" value="1"/>
</dbReference>
<feature type="transmembrane region" description="Helical" evidence="2">
    <location>
        <begin position="142"/>
        <end position="163"/>
    </location>
</feature>
<proteinExistence type="inferred from homology"/>
<keyword evidence="4" id="KW-0489">Methyltransferase</keyword>
<keyword evidence="2" id="KW-0812">Transmembrane</keyword>
<gene>
    <name evidence="4" type="ORF">EV652_102296</name>
</gene>
<dbReference type="GO" id="GO:0004190">
    <property type="term" value="F:aspartic-type endopeptidase activity"/>
    <property type="evidence" value="ECO:0007669"/>
    <property type="project" value="InterPro"/>
</dbReference>
<organism evidence="4 5">
    <name type="scientific">Kribbella steppae</name>
    <dbReference type="NCBI Taxonomy" id="2512223"/>
    <lineage>
        <taxon>Bacteria</taxon>
        <taxon>Bacillati</taxon>
        <taxon>Actinomycetota</taxon>
        <taxon>Actinomycetes</taxon>
        <taxon>Propionibacteriales</taxon>
        <taxon>Kribbellaceae</taxon>
        <taxon>Kribbella</taxon>
    </lineage>
</organism>
<evidence type="ECO:0000313" key="5">
    <source>
        <dbReference type="Proteomes" id="UP000294508"/>
    </source>
</evidence>
<comment type="similarity">
    <text evidence="1">Belongs to the peptidase A24 family.</text>
</comment>
<keyword evidence="2" id="KW-0472">Membrane</keyword>
<dbReference type="AlphaFoldDB" id="A0A4V2S0W2"/>
<reference evidence="4 5" key="1">
    <citation type="journal article" date="2015" name="Stand. Genomic Sci.">
        <title>Genomic Encyclopedia of Bacterial and Archaeal Type Strains, Phase III: the genomes of soil and plant-associated and newly described type strains.</title>
        <authorList>
            <person name="Whitman W.B."/>
            <person name="Woyke T."/>
            <person name="Klenk H.P."/>
            <person name="Zhou Y."/>
            <person name="Lilburn T.G."/>
            <person name="Beck B.J."/>
            <person name="De Vos P."/>
            <person name="Vandamme P."/>
            <person name="Eisen J.A."/>
            <person name="Garrity G."/>
            <person name="Hugenholtz P."/>
            <person name="Kyrpides N.C."/>
        </authorList>
    </citation>
    <scope>NUCLEOTIDE SEQUENCE [LARGE SCALE GENOMIC DNA]</scope>
    <source>
        <strain evidence="4 5">VKM Ac-2572</strain>
    </source>
</reference>
<dbReference type="InterPro" id="IPR000045">
    <property type="entry name" value="Prepilin_IV_endopep_pep"/>
</dbReference>
<keyword evidence="5" id="KW-1185">Reference proteome</keyword>
<evidence type="ECO:0000259" key="3">
    <source>
        <dbReference type="Pfam" id="PF01478"/>
    </source>
</evidence>
<sequence>MDIAWAVAGGAIGFGAGMALRGTVFRLSVASGEPERTDCARCVTPISGRAHLRIRCTHCRGWFGVPLLLELVTAAVLALLLWRFAGHADAAAFAFVGALGVALAAIDIAVQRLPDRLTLLLYPGLIALFGLATVVNGHPENFLRALLGGVALGGGYLVLAIASRGQLGGGDVKLAGGLGIALGWLGWPTLLTGAALGFVLMAVVSLVLLIARRITLQHAISFGPFMLGGALLAVLVSS</sequence>
<dbReference type="GO" id="GO:0005886">
    <property type="term" value="C:plasma membrane"/>
    <property type="evidence" value="ECO:0007669"/>
    <property type="project" value="TreeGrafter"/>
</dbReference>
<feature type="transmembrane region" description="Helical" evidence="2">
    <location>
        <begin position="117"/>
        <end position="136"/>
    </location>
</feature>
<evidence type="ECO:0000256" key="1">
    <source>
        <dbReference type="ARBA" id="ARBA00005801"/>
    </source>
</evidence>
<feature type="transmembrane region" description="Helical" evidence="2">
    <location>
        <begin position="218"/>
        <end position="236"/>
    </location>
</feature>
<dbReference type="OrthoDB" id="5197713at2"/>
<comment type="caution">
    <text evidence="4">The sequence shown here is derived from an EMBL/GenBank/DDBJ whole genome shotgun (WGS) entry which is preliminary data.</text>
</comment>
<feature type="domain" description="Prepilin type IV endopeptidase peptidase" evidence="3">
    <location>
        <begin position="98"/>
        <end position="200"/>
    </location>
</feature>
<evidence type="ECO:0000313" key="4">
    <source>
        <dbReference type="EMBL" id="TCO34230.1"/>
    </source>
</evidence>
<evidence type="ECO:0000256" key="2">
    <source>
        <dbReference type="SAM" id="Phobius"/>
    </source>
</evidence>
<protein>
    <submittedName>
        <fullName evidence="4">Leader peptidase (Prepilin peptidase)/N-methyltransferase</fullName>
    </submittedName>
</protein>
<accession>A0A4V2S0W2</accession>
<dbReference type="PANTHER" id="PTHR30487">
    <property type="entry name" value="TYPE 4 PREPILIN-LIKE PROTEINS LEADER PEPTIDE-PROCESSING ENZYME"/>
    <property type="match status" value="1"/>
</dbReference>
<dbReference type="GO" id="GO:0006465">
    <property type="term" value="P:signal peptide processing"/>
    <property type="evidence" value="ECO:0007669"/>
    <property type="project" value="TreeGrafter"/>
</dbReference>
<dbReference type="RefSeq" id="WP_132208028.1">
    <property type="nucleotide sequence ID" value="NZ_SLWN01000002.1"/>
</dbReference>